<dbReference type="AlphaFoldDB" id="A0A140NQK2"/>
<dbReference type="Proteomes" id="UP000005012">
    <property type="component" value="Chromosome"/>
</dbReference>
<keyword evidence="2" id="KW-0282">Flagellum</keyword>
<sequence length="170" mass="20257">MSASIVKKRPLSRYIKDFKHSQTHCAHCHKTLDRISLVFNDSILNKEAIAEMTELVDENTWLELQDKFTALCRFCSEIYCNSNTDFFDIMSFKQYLFLQTEMSHSTVREYVVRLRRLDELLSSSNFSMKEFTTSKIQEQLSDKMTESAFSNYNIALRKYEQYLYWESEKN</sequence>
<name>A0A140NQK2_PROSM</name>
<dbReference type="GO" id="GO:0015074">
    <property type="term" value="P:DNA integration"/>
    <property type="evidence" value="ECO:0007669"/>
    <property type="project" value="InterPro"/>
</dbReference>
<keyword evidence="2" id="KW-0969">Cilium</keyword>
<dbReference type="GO" id="GO:0003677">
    <property type="term" value="F:DNA binding"/>
    <property type="evidence" value="ECO:0007669"/>
    <property type="project" value="InterPro"/>
</dbReference>
<dbReference type="HOGENOM" id="CLU_132109_0_0_6"/>
<dbReference type="InterPro" id="IPR004107">
    <property type="entry name" value="Integrase_SAM-like_N"/>
</dbReference>
<dbReference type="Pfam" id="PF02899">
    <property type="entry name" value="Phage_int_SAM_1"/>
    <property type="match status" value="1"/>
</dbReference>
<reference evidence="3" key="2">
    <citation type="submission" date="2012-04" db="EMBL/GenBank/DDBJ databases">
        <title>Complete genome sequence of Providencia stuartii clinical isolate MRSN 2154.</title>
        <authorList>
            <person name="Clifford R.J."/>
            <person name="Hang J."/>
            <person name="Riley M.C."/>
            <person name="Onmus-Leone F."/>
            <person name="Kuschner R.A."/>
            <person name="Lesho E.P."/>
            <person name="Waterman P.E."/>
        </authorList>
    </citation>
    <scope>NUCLEOTIDE SEQUENCE [LARGE SCALE GENOMIC DNA]</scope>
    <source>
        <strain evidence="3">MRSN 2154</strain>
    </source>
</reference>
<dbReference type="EMBL" id="CP003488">
    <property type="protein sequence ID" value="AFH95385.1"/>
    <property type="molecule type" value="Genomic_DNA"/>
</dbReference>
<feature type="domain" description="Integrase SAM-like N-terminal" evidence="1">
    <location>
        <begin position="90"/>
        <end position="166"/>
    </location>
</feature>
<dbReference type="RefSeq" id="WP_004918523.1">
    <property type="nucleotide sequence ID" value="NC_017731.1"/>
</dbReference>
<evidence type="ECO:0000313" key="3">
    <source>
        <dbReference type="Proteomes" id="UP000005012"/>
    </source>
</evidence>
<evidence type="ECO:0000259" key="1">
    <source>
        <dbReference type="Pfam" id="PF02899"/>
    </source>
</evidence>
<dbReference type="InterPro" id="IPR022523">
    <property type="entry name" value="Flagellar_regulator_FliZ"/>
</dbReference>
<gene>
    <name evidence="2" type="ordered locus">S70_17875</name>
</gene>
<keyword evidence="2" id="KW-0966">Cell projection</keyword>
<reference evidence="2 3" key="1">
    <citation type="journal article" date="2012" name="J. Bacteriol.">
        <title>Complete Genome Sequence of Providencia stuartii Clinical Isolate MRSN 2154.</title>
        <authorList>
            <person name="Clifford R.J."/>
            <person name="Hang J."/>
            <person name="Riley M.C."/>
            <person name="Onmus-Leone F."/>
            <person name="Kuschner R.A."/>
            <person name="Lesho E.P."/>
            <person name="Waterman P.E."/>
        </authorList>
    </citation>
    <scope>NUCLEOTIDE SEQUENCE [LARGE SCALE GENOMIC DNA]</scope>
    <source>
        <strain evidence="2 3">MRSN 2154</strain>
    </source>
</reference>
<dbReference type="OrthoDB" id="6503944at2"/>
<proteinExistence type="predicted"/>
<dbReference type="PATRIC" id="fig|1157951.4.peg.3588"/>
<protein>
    <submittedName>
        <fullName evidence="2">Flagella biosynthesis protein FliZ</fullName>
    </submittedName>
</protein>
<accession>A0A140NQK2</accession>
<dbReference type="GeneID" id="93519900"/>
<evidence type="ECO:0000313" key="2">
    <source>
        <dbReference type="EMBL" id="AFH95385.1"/>
    </source>
</evidence>
<dbReference type="NCBIfam" id="TIGR03823">
    <property type="entry name" value="FliZ"/>
    <property type="match status" value="1"/>
</dbReference>
<dbReference type="KEGG" id="psi:S70_17875"/>
<organism evidence="2 3">
    <name type="scientific">Providencia stuartii (strain MRSN 2154)</name>
    <dbReference type="NCBI Taxonomy" id="1157951"/>
    <lineage>
        <taxon>Bacteria</taxon>
        <taxon>Pseudomonadati</taxon>
        <taxon>Pseudomonadota</taxon>
        <taxon>Gammaproteobacteria</taxon>
        <taxon>Enterobacterales</taxon>
        <taxon>Morganellaceae</taxon>
        <taxon>Providencia</taxon>
    </lineage>
</organism>